<comment type="caution">
    <text evidence="3">The sequence shown here is derived from an EMBL/GenBank/DDBJ whole genome shotgun (WGS) entry which is preliminary data.</text>
</comment>
<reference evidence="3" key="2">
    <citation type="submission" date="2020-09" db="EMBL/GenBank/DDBJ databases">
        <authorList>
            <person name="Sun Q."/>
            <person name="Ohkuma M."/>
        </authorList>
    </citation>
    <scope>NUCLEOTIDE SEQUENCE</scope>
    <source>
        <strain evidence="3">JCM 4646</strain>
    </source>
</reference>
<dbReference type="RefSeq" id="WP_190208715.1">
    <property type="nucleotide sequence ID" value="NZ_BNBO01000001.1"/>
</dbReference>
<feature type="transmembrane region" description="Helical" evidence="2">
    <location>
        <begin position="471"/>
        <end position="492"/>
    </location>
</feature>
<evidence type="ECO:0008006" key="5">
    <source>
        <dbReference type="Google" id="ProtNLM"/>
    </source>
</evidence>
<feature type="transmembrane region" description="Helical" evidence="2">
    <location>
        <begin position="89"/>
        <end position="106"/>
    </location>
</feature>
<keyword evidence="2" id="KW-1133">Transmembrane helix</keyword>
<sequence>MQTAPPPFPDAPGLTAAAADRWRRGRGWRRFESRWTAVLPLAIVVMASTADGTCRTPADCAADHWQETVAALLLIVEVMVLLARARRGVLLVAVAGALLWLLPGALPNEPTRLASLVAHGLLAAALVRAGMIRRRSRQGLDVLMGPPVAYPWPAAGASFPGGGAVRPLVRRGLAGLLIAASVLLVALGAIDRHDAGVRAAAATQVEGTVLAIDRGSAEVAFRLPDGGPARTTRLEIRWADSPEAGDHLPLLADGRGFVEVLGDTPDITGWLSAATVSGTMGILLAASAAGAVRRHRGFSGPAAPAMRVLVQPDSAGDLLVFPVDGGPAGPALWRLRLREASRWRAPDEGGPRWLPERSARGGREEPPGSPRSIPPEAAAAALDRAEQSVPALLYRGPDGPHAQLVVLRPPAPDADWLAVVAHERPAAPKPRRRGRRFREEELAVPAQAAALLAEAPDGPPEPARRIGMPPFLRYTAGPLAALLLAGCVHSLAGAGWLRSLVQPLFIGIAAFVTLVGAGTWQIGMDRDGLSVASLLRVRRFHWSEINAAAVQRGRLTVQCVDGRQVHLDTWPARVLGRRFGGPDTPLAVAGTITVLAHRPRRRPAEAMSGPPIGVPHVLINRTALACYLLFVLGRFLLR</sequence>
<feature type="region of interest" description="Disordered" evidence="1">
    <location>
        <begin position="344"/>
        <end position="376"/>
    </location>
</feature>
<name>A0A919FAM7_9ACTN</name>
<dbReference type="AlphaFoldDB" id="A0A919FAM7"/>
<reference evidence="3" key="1">
    <citation type="journal article" date="2014" name="Int. J. Syst. Evol. Microbiol.">
        <title>Complete genome sequence of Corynebacterium casei LMG S-19264T (=DSM 44701T), isolated from a smear-ripened cheese.</title>
        <authorList>
            <consortium name="US DOE Joint Genome Institute (JGI-PGF)"/>
            <person name="Walter F."/>
            <person name="Albersmeier A."/>
            <person name="Kalinowski J."/>
            <person name="Ruckert C."/>
        </authorList>
    </citation>
    <scope>NUCLEOTIDE SEQUENCE</scope>
    <source>
        <strain evidence="3">JCM 4646</strain>
    </source>
</reference>
<gene>
    <name evidence="3" type="ORF">GCM10018781_01090</name>
</gene>
<proteinExistence type="predicted"/>
<evidence type="ECO:0000313" key="4">
    <source>
        <dbReference type="Proteomes" id="UP000617734"/>
    </source>
</evidence>
<dbReference type="GeneID" id="95350665"/>
<protein>
    <recommendedName>
        <fullName evidence="5">PH domain-containing protein</fullName>
    </recommendedName>
</protein>
<feature type="compositionally biased region" description="Basic and acidic residues" evidence="1">
    <location>
        <begin position="344"/>
        <end position="366"/>
    </location>
</feature>
<keyword evidence="4" id="KW-1185">Reference proteome</keyword>
<feature type="transmembrane region" description="Helical" evidence="2">
    <location>
        <begin position="31"/>
        <end position="50"/>
    </location>
</feature>
<keyword evidence="2" id="KW-0472">Membrane</keyword>
<evidence type="ECO:0000313" key="3">
    <source>
        <dbReference type="EMBL" id="GHH58916.1"/>
    </source>
</evidence>
<feature type="transmembrane region" description="Helical" evidence="2">
    <location>
        <begin position="504"/>
        <end position="523"/>
    </location>
</feature>
<dbReference type="EMBL" id="BNBO01000001">
    <property type="protein sequence ID" value="GHH58916.1"/>
    <property type="molecule type" value="Genomic_DNA"/>
</dbReference>
<accession>A0A919FAM7</accession>
<organism evidence="3 4">
    <name type="scientific">Kitasatospora indigofera</name>
    <dbReference type="NCBI Taxonomy" id="67307"/>
    <lineage>
        <taxon>Bacteria</taxon>
        <taxon>Bacillati</taxon>
        <taxon>Actinomycetota</taxon>
        <taxon>Actinomycetes</taxon>
        <taxon>Kitasatosporales</taxon>
        <taxon>Streptomycetaceae</taxon>
        <taxon>Kitasatospora</taxon>
    </lineage>
</organism>
<feature type="transmembrane region" description="Helical" evidence="2">
    <location>
        <begin position="173"/>
        <end position="190"/>
    </location>
</feature>
<feature type="transmembrane region" description="Helical" evidence="2">
    <location>
        <begin position="65"/>
        <end position="82"/>
    </location>
</feature>
<dbReference type="Proteomes" id="UP000617734">
    <property type="component" value="Unassembled WGS sequence"/>
</dbReference>
<keyword evidence="2" id="KW-0812">Transmembrane</keyword>
<evidence type="ECO:0000256" key="1">
    <source>
        <dbReference type="SAM" id="MobiDB-lite"/>
    </source>
</evidence>
<evidence type="ECO:0000256" key="2">
    <source>
        <dbReference type="SAM" id="Phobius"/>
    </source>
</evidence>
<feature type="transmembrane region" description="Helical" evidence="2">
    <location>
        <begin position="617"/>
        <end position="637"/>
    </location>
</feature>
<feature type="transmembrane region" description="Helical" evidence="2">
    <location>
        <begin position="112"/>
        <end position="131"/>
    </location>
</feature>